<evidence type="ECO:0000313" key="10">
    <source>
        <dbReference type="Proteomes" id="UP000241771"/>
    </source>
</evidence>
<evidence type="ECO:0000256" key="2">
    <source>
        <dbReference type="ARBA" id="ARBA00022485"/>
    </source>
</evidence>
<dbReference type="GO" id="GO:0046872">
    <property type="term" value="F:metal ion binding"/>
    <property type="evidence" value="ECO:0007669"/>
    <property type="project" value="UniProtKB-KW"/>
</dbReference>
<evidence type="ECO:0000256" key="7">
    <source>
        <dbReference type="ARBA" id="ARBA00023601"/>
    </source>
</evidence>
<sequence>MTTQTITPSGCHVMAKPTGSKCNIDCTYCFYLEKEKLYPDRSSDWMMDDTTLDLYIQQQIEAQSGDEVIFAWQGGEPTLRGLAFYQSAVELQNRYKGTKKVINTFQTNGLLIDEKWCTFFKANQFLIGISIDGPAELHDAYRVTRSGKPTHHKVIAAINLLKQYQVEFNTLTVVSNINVKEPLRVYQYLKQLGSRHMQFIPLVERKAEQETADGLTLLNPERKEAVSLCQWSVDAKAFGAFLTSIFHEWVRKDIGQVWVQMFENTFALTCDQPAQICVFAPTCGSAFALEANGDVYSCDHYVYPEHKLGNLHQTTLKAINHSKENLHFGQAKQSTLSIDCQQCEYRSLCNGGCPKQRFSLSSAGKPEHNYLCAGYKAFFSYSAPYFQLMKKLHLHGYPPAAIMDIIRKKESQQQ</sequence>
<dbReference type="InterPro" id="IPR047207">
    <property type="entry name" value="SPASM_anSME"/>
</dbReference>
<dbReference type="PANTHER" id="PTHR43273:SF3">
    <property type="entry name" value="ANAEROBIC SULFATASE-MATURATING ENZYME HOMOLOG ASLB-RELATED"/>
    <property type="match status" value="1"/>
</dbReference>
<dbReference type="InterPro" id="IPR034491">
    <property type="entry name" value="Anaerob_Ser_sulfatase-maturase"/>
</dbReference>
<dbReference type="GO" id="GO:0051539">
    <property type="term" value="F:4 iron, 4 sulfur cluster binding"/>
    <property type="evidence" value="ECO:0007669"/>
    <property type="project" value="UniProtKB-KW"/>
</dbReference>
<proteinExistence type="inferred from homology"/>
<evidence type="ECO:0000256" key="6">
    <source>
        <dbReference type="ARBA" id="ARBA00023014"/>
    </source>
</evidence>
<comment type="caution">
    <text evidence="9">The sequence shown here is derived from an EMBL/GenBank/DDBJ whole genome shotgun (WGS) entry which is preliminary data.</text>
</comment>
<dbReference type="NCBIfam" id="TIGR04085">
    <property type="entry name" value="rSAM_more_4Fe4S"/>
    <property type="match status" value="1"/>
</dbReference>
<keyword evidence="5" id="KW-0408">Iron</keyword>
<dbReference type="SFLD" id="SFLDF00285">
    <property type="entry name" value="anaerobic_Ser-type_sulfatase-m"/>
    <property type="match status" value="1"/>
</dbReference>
<evidence type="ECO:0000256" key="5">
    <source>
        <dbReference type="ARBA" id="ARBA00023004"/>
    </source>
</evidence>
<dbReference type="SFLD" id="SFLDG01386">
    <property type="entry name" value="main_SPASM_domain-containing"/>
    <property type="match status" value="1"/>
</dbReference>
<dbReference type="SFLD" id="SFLDG01067">
    <property type="entry name" value="SPASM/twitch_domain_containing"/>
    <property type="match status" value="1"/>
</dbReference>
<keyword evidence="4" id="KW-0479">Metal-binding</keyword>
<dbReference type="PROSITE" id="PS51918">
    <property type="entry name" value="RADICAL_SAM"/>
    <property type="match status" value="1"/>
</dbReference>
<evidence type="ECO:0000259" key="8">
    <source>
        <dbReference type="PROSITE" id="PS51918"/>
    </source>
</evidence>
<dbReference type="InterPro" id="IPR007197">
    <property type="entry name" value="rSAM"/>
</dbReference>
<gene>
    <name evidence="9" type="ORF">C9I98_08860</name>
</gene>
<dbReference type="Pfam" id="PF04055">
    <property type="entry name" value="Radical_SAM"/>
    <property type="match status" value="1"/>
</dbReference>
<keyword evidence="3" id="KW-0949">S-adenosyl-L-methionine</keyword>
<accession>A0A2T3NVT5</accession>
<dbReference type="Proteomes" id="UP000241771">
    <property type="component" value="Unassembled WGS sequence"/>
</dbReference>
<dbReference type="PANTHER" id="PTHR43273">
    <property type="entry name" value="ANAEROBIC SULFATASE-MATURATING ENZYME HOMOLOG ASLB-RELATED"/>
    <property type="match status" value="1"/>
</dbReference>
<dbReference type="GO" id="GO:0016491">
    <property type="term" value="F:oxidoreductase activity"/>
    <property type="evidence" value="ECO:0007669"/>
    <property type="project" value="InterPro"/>
</dbReference>
<dbReference type="SFLD" id="SFLDS00029">
    <property type="entry name" value="Radical_SAM"/>
    <property type="match status" value="1"/>
</dbReference>
<dbReference type="EMBL" id="PYMA01000004">
    <property type="protein sequence ID" value="PSW20352.1"/>
    <property type="molecule type" value="Genomic_DNA"/>
</dbReference>
<dbReference type="Pfam" id="PF13186">
    <property type="entry name" value="SPASM"/>
    <property type="match status" value="1"/>
</dbReference>
<dbReference type="RefSeq" id="WP_107271914.1">
    <property type="nucleotide sequence ID" value="NZ_PYMA01000004.1"/>
</dbReference>
<comment type="similarity">
    <text evidence="7">Belongs to the radical SAM superfamily. Anaerobic sulfatase-maturating enzyme family.</text>
</comment>
<keyword evidence="2" id="KW-0004">4Fe-4S</keyword>
<dbReference type="NCBIfam" id="TIGR03942">
    <property type="entry name" value="sulfatase_rSAM"/>
    <property type="match status" value="1"/>
</dbReference>
<dbReference type="SUPFAM" id="SSF102114">
    <property type="entry name" value="Radical SAM enzymes"/>
    <property type="match status" value="1"/>
</dbReference>
<dbReference type="SFLD" id="SFLDG01384">
    <property type="entry name" value="thioether_bond_formation_requi"/>
    <property type="match status" value="1"/>
</dbReference>
<dbReference type="InterPro" id="IPR058240">
    <property type="entry name" value="rSAM_sf"/>
</dbReference>
<dbReference type="AlphaFoldDB" id="A0A2T3NVT5"/>
<name>A0A2T3NVT5_9GAMM</name>
<evidence type="ECO:0000256" key="4">
    <source>
        <dbReference type="ARBA" id="ARBA00022723"/>
    </source>
</evidence>
<dbReference type="SFLD" id="SFLDG01072">
    <property type="entry name" value="dehydrogenase_like"/>
    <property type="match status" value="1"/>
</dbReference>
<dbReference type="CDD" id="cd01335">
    <property type="entry name" value="Radical_SAM"/>
    <property type="match status" value="1"/>
</dbReference>
<keyword evidence="6" id="KW-0411">Iron-sulfur</keyword>
<comment type="cofactor">
    <cofactor evidence="1">
        <name>[4Fe-4S] cluster</name>
        <dbReference type="ChEBI" id="CHEBI:49883"/>
    </cofactor>
</comment>
<dbReference type="InterPro" id="IPR023885">
    <property type="entry name" value="4Fe4S-binding_SPASM_dom"/>
</dbReference>
<keyword evidence="10" id="KW-1185">Reference proteome</keyword>
<feature type="domain" description="Radical SAM core" evidence="8">
    <location>
        <begin position="4"/>
        <end position="236"/>
    </location>
</feature>
<dbReference type="Gene3D" id="3.20.20.70">
    <property type="entry name" value="Aldolase class I"/>
    <property type="match status" value="1"/>
</dbReference>
<dbReference type="CDD" id="cd21120">
    <property type="entry name" value="SPASM_anSME"/>
    <property type="match status" value="1"/>
</dbReference>
<evidence type="ECO:0000313" key="9">
    <source>
        <dbReference type="EMBL" id="PSW20352.1"/>
    </source>
</evidence>
<dbReference type="InterPro" id="IPR013785">
    <property type="entry name" value="Aldolase_TIM"/>
</dbReference>
<protein>
    <submittedName>
        <fullName evidence="9">Anaerobic sulfatase maturase</fullName>
    </submittedName>
</protein>
<reference evidence="9 10" key="1">
    <citation type="submission" date="2018-01" db="EMBL/GenBank/DDBJ databases">
        <title>Whole genome sequencing of Histamine producing bacteria.</title>
        <authorList>
            <person name="Butler K."/>
        </authorList>
    </citation>
    <scope>NUCLEOTIDE SEQUENCE [LARGE SCALE GENOMIC DNA]</scope>
    <source>
        <strain evidence="9 10">DSM 100436</strain>
    </source>
</reference>
<dbReference type="InterPro" id="IPR023867">
    <property type="entry name" value="Sulphatase_maturase_rSAM"/>
</dbReference>
<organism evidence="9 10">
    <name type="scientific">Photobacterium sanctipauli</name>
    <dbReference type="NCBI Taxonomy" id="1342794"/>
    <lineage>
        <taxon>Bacteria</taxon>
        <taxon>Pseudomonadati</taxon>
        <taxon>Pseudomonadota</taxon>
        <taxon>Gammaproteobacteria</taxon>
        <taxon>Vibrionales</taxon>
        <taxon>Vibrionaceae</taxon>
        <taxon>Photobacterium</taxon>
    </lineage>
</organism>
<evidence type="ECO:0000256" key="3">
    <source>
        <dbReference type="ARBA" id="ARBA00022691"/>
    </source>
</evidence>
<evidence type="ECO:0000256" key="1">
    <source>
        <dbReference type="ARBA" id="ARBA00001966"/>
    </source>
</evidence>